<dbReference type="RefSeq" id="WP_022301429.1">
    <property type="nucleotide sequence ID" value="NZ_CABMFH010000019.1"/>
</dbReference>
<protein>
    <recommendedName>
        <fullName evidence="5">Lipoprotein</fullName>
    </recommendedName>
</protein>
<evidence type="ECO:0000313" key="3">
    <source>
        <dbReference type="EMBL" id="MCS2791535.1"/>
    </source>
</evidence>
<accession>A0A3E5G7B1</accession>
<organism evidence="2 4">
    <name type="scientific">Bacteroides faecis</name>
    <dbReference type="NCBI Taxonomy" id="674529"/>
    <lineage>
        <taxon>Bacteria</taxon>
        <taxon>Pseudomonadati</taxon>
        <taxon>Bacteroidota</taxon>
        <taxon>Bacteroidia</taxon>
        <taxon>Bacteroidales</taxon>
        <taxon>Bacteroidaceae</taxon>
        <taxon>Bacteroides</taxon>
    </lineage>
</organism>
<dbReference type="Proteomes" id="UP001204548">
    <property type="component" value="Unassembled WGS sequence"/>
</dbReference>
<dbReference type="EMBL" id="CZAE01000007">
    <property type="protein sequence ID" value="CUP10573.1"/>
    <property type="molecule type" value="Genomic_DNA"/>
</dbReference>
<dbReference type="AlphaFoldDB" id="A0A174KEY1"/>
<evidence type="ECO:0000313" key="2">
    <source>
        <dbReference type="EMBL" id="CUP10573.1"/>
    </source>
</evidence>
<proteinExistence type="predicted"/>
<evidence type="ECO:0008006" key="5">
    <source>
        <dbReference type="Google" id="ProtNLM"/>
    </source>
</evidence>
<accession>A0A174KEY1</accession>
<evidence type="ECO:0000313" key="4">
    <source>
        <dbReference type="Proteomes" id="UP000095606"/>
    </source>
</evidence>
<reference evidence="3" key="2">
    <citation type="submission" date="2022-08" db="EMBL/GenBank/DDBJ databases">
        <title>Genome Sequencing of Bacteroides fragilis Group Isolates with Nanopore Technology.</title>
        <authorList>
            <person name="Tisza M.J."/>
            <person name="Smith D."/>
            <person name="Dekker J.P."/>
        </authorList>
    </citation>
    <scope>NUCLEOTIDE SEQUENCE</scope>
    <source>
        <strain evidence="3">BFG-351</strain>
    </source>
</reference>
<dbReference type="PROSITE" id="PS51257">
    <property type="entry name" value="PROKAR_LIPOPROTEIN"/>
    <property type="match status" value="1"/>
</dbReference>
<feature type="chain" id="PRO_5044057236" description="Lipoprotein" evidence="1">
    <location>
        <begin position="21"/>
        <end position="140"/>
    </location>
</feature>
<reference evidence="2 4" key="1">
    <citation type="submission" date="2015-09" db="EMBL/GenBank/DDBJ databases">
        <authorList>
            <consortium name="Pathogen Informatics"/>
        </authorList>
    </citation>
    <scope>NUCLEOTIDE SEQUENCE [LARGE SCALE GENOMIC DNA]</scope>
    <source>
        <strain evidence="2 4">2789STDY5834846</strain>
    </source>
</reference>
<dbReference type="Proteomes" id="UP000095606">
    <property type="component" value="Unassembled WGS sequence"/>
</dbReference>
<keyword evidence="1" id="KW-0732">Signal</keyword>
<gene>
    <name evidence="2" type="ORF">ERS852461_01870</name>
    <name evidence="3" type="ORF">NXW97_05830</name>
</gene>
<feature type="signal peptide" evidence="1">
    <location>
        <begin position="1"/>
        <end position="20"/>
    </location>
</feature>
<sequence>MKYKLIIAVLYMIMSACNNTDSNEFAFSNYSWECPKEGGRKIFTSNKDEWKIDQLILDGIIIKEYSPEYIKDKNQSFPPDKFDFDFFSFKIDGKKVTICLLENTTGKKRNIKFICRYVNTYHAITVIQLPDINIMKHSRY</sequence>
<name>A0A174KEY1_9BACE</name>
<evidence type="ECO:0000256" key="1">
    <source>
        <dbReference type="SAM" id="SignalP"/>
    </source>
</evidence>
<dbReference type="EMBL" id="JANUTS010000001">
    <property type="protein sequence ID" value="MCS2791535.1"/>
    <property type="molecule type" value="Genomic_DNA"/>
</dbReference>
<dbReference type="GeneID" id="69588241"/>